<evidence type="ECO:0000313" key="4">
    <source>
        <dbReference type="Proteomes" id="UP000054735"/>
    </source>
</evidence>
<keyword evidence="4" id="KW-1185">Reference proteome</keyword>
<evidence type="ECO:0000313" key="2">
    <source>
        <dbReference type="EMBL" id="KTC76000.1"/>
    </source>
</evidence>
<feature type="region of interest" description="Disordered" evidence="1">
    <location>
        <begin position="497"/>
        <end position="518"/>
    </location>
</feature>
<feature type="compositionally biased region" description="Polar residues" evidence="1">
    <location>
        <begin position="509"/>
        <end position="518"/>
    </location>
</feature>
<evidence type="ECO:0000313" key="5">
    <source>
        <dbReference type="Proteomes" id="UP000255066"/>
    </source>
</evidence>
<reference evidence="2 4" key="1">
    <citation type="submission" date="2015-11" db="EMBL/GenBank/DDBJ databases">
        <title>Genomic analysis of 38 Legionella species identifies large and diverse effector repertoires.</title>
        <authorList>
            <person name="Burstein D."/>
            <person name="Amaro F."/>
            <person name="Zusman T."/>
            <person name="Lifshitz Z."/>
            <person name="Cohen O."/>
            <person name="Gilbert J.A."/>
            <person name="Pupko T."/>
            <person name="Shuman H.A."/>
            <person name="Segal G."/>
        </authorList>
    </citation>
    <scope>NUCLEOTIDE SEQUENCE [LARGE SCALE GENOMIC DNA]</scope>
    <source>
        <strain evidence="2 4">CDC#1407-AL-14</strain>
    </source>
</reference>
<gene>
    <name evidence="2" type="ORF">Lbir_0069</name>
    <name evidence="3" type="ORF">NCTC12437_01905</name>
</gene>
<protein>
    <recommendedName>
        <fullName evidence="6">Glycosyltransferase</fullName>
    </recommendedName>
</protein>
<evidence type="ECO:0000256" key="1">
    <source>
        <dbReference type="SAM" id="MobiDB-lite"/>
    </source>
</evidence>
<dbReference type="Proteomes" id="UP000255066">
    <property type="component" value="Unassembled WGS sequence"/>
</dbReference>
<evidence type="ECO:0008006" key="6">
    <source>
        <dbReference type="Google" id="ProtNLM"/>
    </source>
</evidence>
<name>A0A378IA74_9GAMM</name>
<evidence type="ECO:0000313" key="3">
    <source>
        <dbReference type="EMBL" id="STX32127.1"/>
    </source>
</evidence>
<organism evidence="3 5">
    <name type="scientific">Legionella birminghamensis</name>
    <dbReference type="NCBI Taxonomy" id="28083"/>
    <lineage>
        <taxon>Bacteria</taxon>
        <taxon>Pseudomonadati</taxon>
        <taxon>Pseudomonadota</taxon>
        <taxon>Gammaproteobacteria</taxon>
        <taxon>Legionellales</taxon>
        <taxon>Legionellaceae</taxon>
        <taxon>Legionella</taxon>
    </lineage>
</organism>
<dbReference type="EMBL" id="LNXT01000001">
    <property type="protein sequence ID" value="KTC76000.1"/>
    <property type="molecule type" value="Genomic_DNA"/>
</dbReference>
<sequence length="518" mass="58745">MIIIYTIQISPANYFDDVKILITTAPFEAENTGDISYARQMERCLRNLGHEVIYLRAQELGLAVEVSKALDTSVRLSVTYAALKKIGDSLLHCILTTIPKDTVLFMHFRIPHTGFSFSTKHLSQLKAAGYKICALINEHSCNREEPTEIERNYQTAQLIPFFDQIITFNPIDKAGLLETAGTKNFYHCADNKTLAKSNAWTLFQVGNAYPEPSSLEERISLIPAPILSAQKYDPGPEERPDNILMFGTIRRNKGNTATLNLAQLLADKGVPTIQIKIVGKVLADMNGFNSFRQYVLSTFPERLGFCADFKPLERMLAEKEHRVEKLSSLDDYENEFNSLCKEIVSDLELQVTKKRPKALPIEFHIDVSEESFRTLCHQSRYGIKFDKKGFCDNASTIINMMGFGLIVISNKTHMMNPVFNLCPEEELPLVLLDTMDPEAELLFQTILNLKEDTLARQRVLNNLERVMTTMYDPMRVTSQVVRVLEKALNVECHAKKIAQEDDKTDQTENESSSNRKSP</sequence>
<accession>A0A378IA74</accession>
<dbReference type="EMBL" id="UGNW01000001">
    <property type="protein sequence ID" value="STX32127.1"/>
    <property type="molecule type" value="Genomic_DNA"/>
</dbReference>
<proteinExistence type="predicted"/>
<feature type="compositionally biased region" description="Basic and acidic residues" evidence="1">
    <location>
        <begin position="497"/>
        <end position="506"/>
    </location>
</feature>
<dbReference type="Proteomes" id="UP000054735">
    <property type="component" value="Unassembled WGS sequence"/>
</dbReference>
<dbReference type="AlphaFoldDB" id="A0A378IA74"/>
<reference evidence="3 5" key="2">
    <citation type="submission" date="2018-06" db="EMBL/GenBank/DDBJ databases">
        <authorList>
            <consortium name="Pathogen Informatics"/>
            <person name="Doyle S."/>
        </authorList>
    </citation>
    <scope>NUCLEOTIDE SEQUENCE [LARGE SCALE GENOMIC DNA]</scope>
    <source>
        <strain evidence="3 5">NCTC12437</strain>
    </source>
</reference>